<proteinExistence type="predicted"/>
<dbReference type="PANTHER" id="PTHR21112">
    <property type="entry name" value="CHEMOSENSORY PROTEIN A 29A-RELATED"/>
    <property type="match status" value="1"/>
</dbReference>
<dbReference type="EMBL" id="ATLV01019121">
    <property type="status" value="NOT_ANNOTATED_CDS"/>
    <property type="molecule type" value="Genomic_DNA"/>
</dbReference>
<organism evidence="2">
    <name type="scientific">Anopheles sinensis</name>
    <name type="common">Mosquito</name>
    <dbReference type="NCBI Taxonomy" id="74873"/>
    <lineage>
        <taxon>Eukaryota</taxon>
        <taxon>Metazoa</taxon>
        <taxon>Ecdysozoa</taxon>
        <taxon>Arthropoda</taxon>
        <taxon>Hexapoda</taxon>
        <taxon>Insecta</taxon>
        <taxon>Pterygota</taxon>
        <taxon>Neoptera</taxon>
        <taxon>Endopterygota</taxon>
        <taxon>Diptera</taxon>
        <taxon>Nematocera</taxon>
        <taxon>Culicoidea</taxon>
        <taxon>Culicidae</taxon>
        <taxon>Anophelinae</taxon>
        <taxon>Anopheles</taxon>
    </lineage>
</organism>
<evidence type="ECO:0000313" key="2">
    <source>
        <dbReference type="EMBL" id="KFB43702.1"/>
    </source>
</evidence>
<dbReference type="InterPro" id="IPR010512">
    <property type="entry name" value="DUF1091"/>
</dbReference>
<reference evidence="2 4" key="1">
    <citation type="journal article" date="2014" name="BMC Genomics">
        <title>Genome sequence of Anopheles sinensis provides insight into genetics basis of mosquito competence for malaria parasites.</title>
        <authorList>
            <person name="Zhou D."/>
            <person name="Zhang D."/>
            <person name="Ding G."/>
            <person name="Shi L."/>
            <person name="Hou Q."/>
            <person name="Ye Y."/>
            <person name="Xu Y."/>
            <person name="Zhou H."/>
            <person name="Xiong C."/>
            <person name="Li S."/>
            <person name="Yu J."/>
            <person name="Hong S."/>
            <person name="Yu X."/>
            <person name="Zou P."/>
            <person name="Chen C."/>
            <person name="Chang X."/>
            <person name="Wang W."/>
            <person name="Lv Y."/>
            <person name="Sun Y."/>
            <person name="Ma L."/>
            <person name="Shen B."/>
            <person name="Zhu C."/>
        </authorList>
    </citation>
    <scope>NUCLEOTIDE SEQUENCE [LARGE SCALE GENOMIC DNA]</scope>
</reference>
<dbReference type="STRING" id="74873.A0A084W0F8"/>
<dbReference type="AlphaFoldDB" id="A0A084W0F8"/>
<keyword evidence="4" id="KW-1185">Reference proteome</keyword>
<dbReference type="Gene3D" id="2.70.220.10">
    <property type="entry name" value="Ganglioside GM2 activator"/>
    <property type="match status" value="1"/>
</dbReference>
<evidence type="ECO:0000313" key="3">
    <source>
        <dbReference type="EnsemblMetazoa" id="ASIC011433-PA"/>
    </source>
</evidence>
<keyword evidence="1" id="KW-0732">Signal</keyword>
<evidence type="ECO:0000313" key="4">
    <source>
        <dbReference type="Proteomes" id="UP000030765"/>
    </source>
</evidence>
<dbReference type="VEuPathDB" id="VectorBase:ASIC011433"/>
<name>A0A084W0F8_ANOSI</name>
<accession>A0A084W0F8</accession>
<dbReference type="EnsemblMetazoa" id="ASIC011433-RA">
    <property type="protein sequence ID" value="ASIC011433-PA"/>
    <property type="gene ID" value="ASIC011433"/>
</dbReference>
<dbReference type="InterPro" id="IPR036846">
    <property type="entry name" value="GM2-AP_sf"/>
</dbReference>
<dbReference type="Pfam" id="PF06477">
    <property type="entry name" value="DUF1091"/>
    <property type="match status" value="1"/>
</dbReference>
<dbReference type="PANTHER" id="PTHR21112:SF13">
    <property type="entry name" value="CHEMOSENSORY PROTEIN A 7A"/>
    <property type="match status" value="1"/>
</dbReference>
<evidence type="ECO:0000256" key="1">
    <source>
        <dbReference type="ARBA" id="ARBA00022729"/>
    </source>
</evidence>
<dbReference type="EMBL" id="KE525262">
    <property type="protein sequence ID" value="KFB43702.1"/>
    <property type="molecule type" value="Genomic_DNA"/>
</dbReference>
<dbReference type="Proteomes" id="UP000030765">
    <property type="component" value="Unassembled WGS sequence"/>
</dbReference>
<gene>
    <name evidence="2" type="ORF">ZHAS_00011433</name>
</gene>
<sequence length="279" mass="31695">MYEVILNSFEAMPREREEFFDYGTLRLTRKGKNSFSIAGSFTVFQNVGSEMQAHWTVYKIDFMGMKHKFIDGHGPLCQIIAQDTTIYPSLLESSDLPPQDSCPFPKGNYTIYNYIADEETLPAALPLSEWLLEVTVVLDGQLCGRAKACPEKKENCGPVSAERRFYFFLTTLRDILPAPSAPHILPELQIRARSVGNHSVPSVAFGSISIKTGNSHMGNCQRFRDRLTRPLLCCSRSTNYPTAEIIKEWWLFRDVVNRCGSEEQEESRPVGQTRRVEII</sequence>
<protein>
    <submittedName>
        <fullName evidence="2">AGAP001184-PA-like protein</fullName>
    </submittedName>
</protein>
<reference evidence="3" key="2">
    <citation type="submission" date="2020-05" db="UniProtKB">
        <authorList>
            <consortium name="EnsemblMetazoa"/>
        </authorList>
    </citation>
    <scope>IDENTIFICATION</scope>
</reference>
<dbReference type="OrthoDB" id="8179976at2759"/>